<dbReference type="Pfam" id="PF03795">
    <property type="entry name" value="YCII"/>
    <property type="match status" value="1"/>
</dbReference>
<dbReference type="InterPro" id="IPR005545">
    <property type="entry name" value="YCII"/>
</dbReference>
<dbReference type="AlphaFoldDB" id="A0A3A8J3C7"/>
<evidence type="ECO:0000313" key="5">
    <source>
        <dbReference type="Proteomes" id="UP000268094"/>
    </source>
</evidence>
<name>A0A3A8J3C7_9BACT</name>
<dbReference type="OrthoDB" id="5523400at2"/>
<dbReference type="Proteomes" id="UP000268094">
    <property type="component" value="Unassembled WGS sequence"/>
</dbReference>
<keyword evidence="5" id="KW-1185">Reference proteome</keyword>
<protein>
    <recommendedName>
        <fullName evidence="3">YCII-related domain-containing protein</fullName>
    </recommendedName>
</protein>
<feature type="signal peptide" evidence="2">
    <location>
        <begin position="1"/>
        <end position="31"/>
    </location>
</feature>
<comment type="caution">
    <text evidence="4">The sequence shown here is derived from an EMBL/GenBank/DDBJ whole genome shotgun (WGS) entry which is preliminary data.</text>
</comment>
<proteinExistence type="inferred from homology"/>
<comment type="similarity">
    <text evidence="1">Belongs to the YciI family.</text>
</comment>
<dbReference type="InterPro" id="IPR011008">
    <property type="entry name" value="Dimeric_a/b-barrel"/>
</dbReference>
<organism evidence="4 5">
    <name type="scientific">Corallococcus terminator</name>
    <dbReference type="NCBI Taxonomy" id="2316733"/>
    <lineage>
        <taxon>Bacteria</taxon>
        <taxon>Pseudomonadati</taxon>
        <taxon>Myxococcota</taxon>
        <taxon>Myxococcia</taxon>
        <taxon>Myxococcales</taxon>
        <taxon>Cystobacterineae</taxon>
        <taxon>Myxococcaceae</taxon>
        <taxon>Corallococcus</taxon>
    </lineage>
</organism>
<keyword evidence="2" id="KW-0732">Signal</keyword>
<feature type="chain" id="PRO_5017324929" description="YCII-related domain-containing protein" evidence="2">
    <location>
        <begin position="32"/>
        <end position="162"/>
    </location>
</feature>
<evidence type="ECO:0000256" key="1">
    <source>
        <dbReference type="ARBA" id="ARBA00007689"/>
    </source>
</evidence>
<dbReference type="SUPFAM" id="SSF54909">
    <property type="entry name" value="Dimeric alpha+beta barrel"/>
    <property type="match status" value="1"/>
</dbReference>
<feature type="domain" description="YCII-related" evidence="3">
    <location>
        <begin position="51"/>
        <end position="139"/>
    </location>
</feature>
<evidence type="ECO:0000313" key="4">
    <source>
        <dbReference type="EMBL" id="RKG84053.1"/>
    </source>
</evidence>
<dbReference type="EMBL" id="RAVZ01000165">
    <property type="protein sequence ID" value="RKG84053.1"/>
    <property type="molecule type" value="Genomic_DNA"/>
</dbReference>
<evidence type="ECO:0000256" key="2">
    <source>
        <dbReference type="SAM" id="SignalP"/>
    </source>
</evidence>
<gene>
    <name evidence="4" type="ORF">D7V88_22795</name>
</gene>
<reference evidence="5" key="1">
    <citation type="submission" date="2018-09" db="EMBL/GenBank/DDBJ databases">
        <authorList>
            <person name="Livingstone P.G."/>
            <person name="Whitworth D.E."/>
        </authorList>
    </citation>
    <scope>NUCLEOTIDE SEQUENCE [LARGE SCALE GENOMIC DNA]</scope>
    <source>
        <strain evidence="5">CA054A</strain>
    </source>
</reference>
<evidence type="ECO:0000259" key="3">
    <source>
        <dbReference type="Pfam" id="PF03795"/>
    </source>
</evidence>
<dbReference type="Gene3D" id="3.30.70.1060">
    <property type="entry name" value="Dimeric alpha+beta barrel"/>
    <property type="match status" value="1"/>
</dbReference>
<accession>A0A3A8J3C7</accession>
<sequence>MSALPPRVGRTLILTTSLLLLALSTTPTVPGAPATKPAAPAEKKFEFDKHYLVLLKRTPNAPKMEPAVLQKLQDEHLAHLTRMGESGKMVLAGPFGEQDDVGMRGACIYRTATKEEARQLAEQDPMVKAGRLQVEVLAWYTEKGYLAFPKAPPADAPQPARK</sequence>